<keyword evidence="4" id="KW-1185">Reference proteome</keyword>
<feature type="domain" description="LysR substrate-binding" evidence="2">
    <location>
        <begin position="1"/>
        <end position="132"/>
    </location>
</feature>
<dbReference type="Pfam" id="PF03466">
    <property type="entry name" value="LysR_substrate"/>
    <property type="match status" value="1"/>
</dbReference>
<dbReference type="SUPFAM" id="SSF53850">
    <property type="entry name" value="Periplasmic binding protein-like II"/>
    <property type="match status" value="1"/>
</dbReference>
<protein>
    <recommendedName>
        <fullName evidence="2">LysR substrate-binding domain-containing protein</fullName>
    </recommendedName>
</protein>
<reference evidence="3 4" key="1">
    <citation type="submission" date="2017-02" db="EMBL/GenBank/DDBJ databases">
        <title>Genomic diversity within the haloalkaliphilic genus Thioalkalivibrio.</title>
        <authorList>
            <person name="Ahn A.-C."/>
            <person name="Meier-Kolthoff J."/>
            <person name="Overmars L."/>
            <person name="Richter M."/>
            <person name="Woyke T."/>
            <person name="Sorokin D.Y."/>
            <person name="Muyzer G."/>
        </authorList>
    </citation>
    <scope>NUCLEOTIDE SEQUENCE [LARGE SCALE GENOMIC DNA]</scope>
    <source>
        <strain evidence="3 4">ALJD</strain>
    </source>
</reference>
<comment type="similarity">
    <text evidence="1">Belongs to the LysR transcriptional regulatory family.</text>
</comment>
<gene>
    <name evidence="3" type="ORF">B1C78_02850</name>
</gene>
<evidence type="ECO:0000313" key="4">
    <source>
        <dbReference type="Proteomes" id="UP000189462"/>
    </source>
</evidence>
<dbReference type="AlphaFoldDB" id="A0A1V3NSK7"/>
<dbReference type="PANTHER" id="PTHR30537">
    <property type="entry name" value="HTH-TYPE TRANSCRIPTIONAL REGULATOR"/>
    <property type="match status" value="1"/>
</dbReference>
<dbReference type="Proteomes" id="UP000189462">
    <property type="component" value="Unassembled WGS sequence"/>
</dbReference>
<name>A0A1V3NSK7_9GAMM</name>
<evidence type="ECO:0000256" key="1">
    <source>
        <dbReference type="ARBA" id="ARBA00009437"/>
    </source>
</evidence>
<dbReference type="EMBL" id="MVBK01000017">
    <property type="protein sequence ID" value="OOG27802.1"/>
    <property type="molecule type" value="Genomic_DNA"/>
</dbReference>
<organism evidence="3 4">
    <name type="scientific">Thioalkalivibrio denitrificans</name>
    <dbReference type="NCBI Taxonomy" id="108003"/>
    <lineage>
        <taxon>Bacteria</taxon>
        <taxon>Pseudomonadati</taxon>
        <taxon>Pseudomonadota</taxon>
        <taxon>Gammaproteobacteria</taxon>
        <taxon>Chromatiales</taxon>
        <taxon>Ectothiorhodospiraceae</taxon>
        <taxon>Thioalkalivibrio</taxon>
    </lineage>
</organism>
<dbReference type="Gene3D" id="3.40.190.10">
    <property type="entry name" value="Periplasmic binding protein-like II"/>
    <property type="match status" value="2"/>
</dbReference>
<dbReference type="STRING" id="108003.B1C78_02850"/>
<dbReference type="InterPro" id="IPR005119">
    <property type="entry name" value="LysR_subst-bd"/>
</dbReference>
<comment type="caution">
    <text evidence="3">The sequence shown here is derived from an EMBL/GenBank/DDBJ whole genome shotgun (WGS) entry which is preliminary data.</text>
</comment>
<sequence>MRLFAGSGYLAGRPAPGSPEDLDTHDLVLARAGPGAPARLSLTGPRGRHAQVNRVPAMQVSGYAGVHSLLLAGAGIGALPEFVVGNSLTQERLVPVLADWTVYRGTFHAISVAGRDAPARVRVFRDYMREQLLRRMEAVSRHGDLR</sequence>
<proteinExistence type="inferred from homology"/>
<dbReference type="RefSeq" id="WP_175628217.1">
    <property type="nucleotide sequence ID" value="NZ_MVBK01000017.1"/>
</dbReference>
<accession>A0A1V3NSK7</accession>
<dbReference type="PANTHER" id="PTHR30537:SF5">
    <property type="entry name" value="HTH-TYPE TRANSCRIPTIONAL ACTIVATOR TTDR-RELATED"/>
    <property type="match status" value="1"/>
</dbReference>
<evidence type="ECO:0000259" key="2">
    <source>
        <dbReference type="Pfam" id="PF03466"/>
    </source>
</evidence>
<evidence type="ECO:0000313" key="3">
    <source>
        <dbReference type="EMBL" id="OOG27802.1"/>
    </source>
</evidence>
<dbReference type="InterPro" id="IPR058163">
    <property type="entry name" value="LysR-type_TF_proteobact-type"/>
</dbReference>